<evidence type="ECO:0000256" key="3">
    <source>
        <dbReference type="ARBA" id="ARBA00023125"/>
    </source>
</evidence>
<organism evidence="7 8">
    <name type="scientific">Catenulispora acidiphila (strain DSM 44928 / JCM 14897 / NBRC 102108 / NRRL B-24433 / ID139908)</name>
    <dbReference type="NCBI Taxonomy" id="479433"/>
    <lineage>
        <taxon>Bacteria</taxon>
        <taxon>Bacillati</taxon>
        <taxon>Actinomycetota</taxon>
        <taxon>Actinomycetes</taxon>
        <taxon>Catenulisporales</taxon>
        <taxon>Catenulisporaceae</taxon>
        <taxon>Catenulispora</taxon>
    </lineage>
</organism>
<dbReference type="GO" id="GO:0006355">
    <property type="term" value="P:regulation of DNA-templated transcription"/>
    <property type="evidence" value="ECO:0007669"/>
    <property type="project" value="InterPro"/>
</dbReference>
<evidence type="ECO:0000313" key="8">
    <source>
        <dbReference type="Proteomes" id="UP000000851"/>
    </source>
</evidence>
<dbReference type="InParanoid" id="C7PY63"/>
<reference evidence="7 8" key="1">
    <citation type="journal article" date="2009" name="Stand. Genomic Sci.">
        <title>Complete genome sequence of Catenulispora acidiphila type strain (ID 139908).</title>
        <authorList>
            <person name="Copeland A."/>
            <person name="Lapidus A."/>
            <person name="Glavina Del Rio T."/>
            <person name="Nolan M."/>
            <person name="Lucas S."/>
            <person name="Chen F."/>
            <person name="Tice H."/>
            <person name="Cheng J.F."/>
            <person name="Bruce D."/>
            <person name="Goodwin L."/>
            <person name="Pitluck S."/>
            <person name="Mikhailova N."/>
            <person name="Pati A."/>
            <person name="Ivanova N."/>
            <person name="Mavromatis K."/>
            <person name="Chen A."/>
            <person name="Palaniappan K."/>
            <person name="Chain P."/>
            <person name="Land M."/>
            <person name="Hauser L."/>
            <person name="Chang Y.J."/>
            <person name="Jeffries C.D."/>
            <person name="Chertkov O."/>
            <person name="Brettin T."/>
            <person name="Detter J.C."/>
            <person name="Han C."/>
            <person name="Ali Z."/>
            <person name="Tindall B.J."/>
            <person name="Goker M."/>
            <person name="Bristow J."/>
            <person name="Eisen J.A."/>
            <person name="Markowitz V."/>
            <person name="Hugenholtz P."/>
            <person name="Kyrpides N.C."/>
            <person name="Klenk H.P."/>
        </authorList>
    </citation>
    <scope>NUCLEOTIDE SEQUENCE [LARGE SCALE GENOMIC DNA]</scope>
    <source>
        <strain evidence="8">DSM 44928 / JCM 14897 / NBRC 102108 / NRRL B-24433 / ID139908</strain>
    </source>
</reference>
<dbReference type="Gene3D" id="1.10.10.10">
    <property type="entry name" value="Winged helix-like DNA-binding domain superfamily/Winged helix DNA-binding domain"/>
    <property type="match status" value="1"/>
</dbReference>
<dbReference type="eggNOG" id="COG3629">
    <property type="taxonomic scope" value="Bacteria"/>
</dbReference>
<dbReference type="InterPro" id="IPR016032">
    <property type="entry name" value="Sig_transdc_resp-reg_C-effctor"/>
</dbReference>
<dbReference type="KEGG" id="cai:Caci_6503"/>
<dbReference type="PROSITE" id="PS51755">
    <property type="entry name" value="OMPR_PHOB"/>
    <property type="match status" value="1"/>
</dbReference>
<dbReference type="SMART" id="SM00862">
    <property type="entry name" value="Trans_reg_C"/>
    <property type="match status" value="1"/>
</dbReference>
<dbReference type="GO" id="GO:0000160">
    <property type="term" value="P:phosphorelay signal transduction system"/>
    <property type="evidence" value="ECO:0007669"/>
    <property type="project" value="InterPro"/>
</dbReference>
<dbReference type="Pfam" id="PF00486">
    <property type="entry name" value="Trans_reg_C"/>
    <property type="match status" value="1"/>
</dbReference>
<dbReference type="RefSeq" id="WP_015795082.1">
    <property type="nucleotide sequence ID" value="NC_013131.1"/>
</dbReference>
<comment type="similarity">
    <text evidence="1">Belongs to the AfsR/DnrI/RedD regulatory family.</text>
</comment>
<evidence type="ECO:0000313" key="7">
    <source>
        <dbReference type="EMBL" id="ACU75353.1"/>
    </source>
</evidence>
<dbReference type="STRING" id="479433.Caci_6503"/>
<dbReference type="SMART" id="SM01043">
    <property type="entry name" value="BTAD"/>
    <property type="match status" value="1"/>
</dbReference>
<dbReference type="EMBL" id="CP001700">
    <property type="protein sequence ID" value="ACU75353.1"/>
    <property type="molecule type" value="Genomic_DNA"/>
</dbReference>
<keyword evidence="3 5" id="KW-0238">DNA-binding</keyword>
<dbReference type="InterPro" id="IPR051677">
    <property type="entry name" value="AfsR-DnrI-RedD_regulator"/>
</dbReference>
<dbReference type="InterPro" id="IPR001867">
    <property type="entry name" value="OmpR/PhoB-type_DNA-bd"/>
</dbReference>
<dbReference type="SUPFAM" id="SSF48452">
    <property type="entry name" value="TPR-like"/>
    <property type="match status" value="1"/>
</dbReference>
<dbReference type="PANTHER" id="PTHR35807">
    <property type="entry name" value="TRANSCRIPTIONAL REGULATOR REDD-RELATED"/>
    <property type="match status" value="1"/>
</dbReference>
<feature type="domain" description="OmpR/PhoB-type" evidence="6">
    <location>
        <begin position="1"/>
        <end position="100"/>
    </location>
</feature>
<dbReference type="SUPFAM" id="SSF46894">
    <property type="entry name" value="C-terminal effector domain of the bipartite response regulators"/>
    <property type="match status" value="1"/>
</dbReference>
<evidence type="ECO:0000256" key="1">
    <source>
        <dbReference type="ARBA" id="ARBA00005820"/>
    </source>
</evidence>
<gene>
    <name evidence="7" type="ordered locus">Caci_6503</name>
</gene>
<keyword evidence="4" id="KW-0804">Transcription</keyword>
<evidence type="ECO:0000256" key="2">
    <source>
        <dbReference type="ARBA" id="ARBA00023015"/>
    </source>
</evidence>
<evidence type="ECO:0000256" key="5">
    <source>
        <dbReference type="PROSITE-ProRule" id="PRU01091"/>
    </source>
</evidence>
<evidence type="ECO:0000256" key="4">
    <source>
        <dbReference type="ARBA" id="ARBA00023163"/>
    </source>
</evidence>
<name>C7PY63_CATAD</name>
<keyword evidence="2" id="KW-0805">Transcription regulation</keyword>
<dbReference type="HOGENOM" id="CLU_004665_0_1_11"/>
<dbReference type="CDD" id="cd15831">
    <property type="entry name" value="BTAD"/>
    <property type="match status" value="1"/>
</dbReference>
<keyword evidence="8" id="KW-1185">Reference proteome</keyword>
<accession>C7PY63</accession>
<protein>
    <submittedName>
        <fullName evidence="7">Transcriptional regulator, SARP family</fullName>
    </submittedName>
</protein>
<dbReference type="Proteomes" id="UP000000851">
    <property type="component" value="Chromosome"/>
</dbReference>
<feature type="DNA-binding region" description="OmpR/PhoB-type" evidence="5">
    <location>
        <begin position="1"/>
        <end position="100"/>
    </location>
</feature>
<dbReference type="Pfam" id="PF03704">
    <property type="entry name" value="BTAD"/>
    <property type="match status" value="1"/>
</dbReference>
<dbReference type="OrthoDB" id="4336084at2"/>
<dbReference type="InterPro" id="IPR036388">
    <property type="entry name" value="WH-like_DNA-bd_sf"/>
</dbReference>
<dbReference type="PANTHER" id="PTHR35807:SF1">
    <property type="entry name" value="TRANSCRIPTIONAL REGULATOR REDD"/>
    <property type="match status" value="1"/>
</dbReference>
<dbReference type="InterPro" id="IPR005158">
    <property type="entry name" value="BTAD"/>
</dbReference>
<sequence length="252" mass="27737">MRVRMLGAFDVIVNGETVVPAGAKPRTVLALLALNAGRVVTGEALMNEIWDGRPPRSARTTLQTYILHIRKVFAQVSGMSLREVASCQLATHADGYRLSCAAGDSDLFRFDTLSSAAREAMVQRRFAEAGRMWRGALELWSGNAFGGIVPGPALQAETRRLEEARLQAMGLRIEADLQVGRVDQVIGELVSLTRRHPFNESFHAQYMRALSQSGRRVEALRAYQDLRSVLIDELGLEPGAEVREVHQAILAS</sequence>
<dbReference type="AlphaFoldDB" id="C7PY63"/>
<dbReference type="Gene3D" id="1.25.40.10">
    <property type="entry name" value="Tetratricopeptide repeat domain"/>
    <property type="match status" value="1"/>
</dbReference>
<dbReference type="InterPro" id="IPR011990">
    <property type="entry name" value="TPR-like_helical_dom_sf"/>
</dbReference>
<dbReference type="GO" id="GO:0003677">
    <property type="term" value="F:DNA binding"/>
    <property type="evidence" value="ECO:0007669"/>
    <property type="project" value="UniProtKB-UniRule"/>
</dbReference>
<proteinExistence type="inferred from homology"/>
<evidence type="ECO:0000259" key="6">
    <source>
        <dbReference type="PROSITE" id="PS51755"/>
    </source>
</evidence>